<dbReference type="SUPFAM" id="SSF56349">
    <property type="entry name" value="DNA breaking-rejoining enzymes"/>
    <property type="match status" value="1"/>
</dbReference>
<dbReference type="GO" id="GO:0006310">
    <property type="term" value="P:DNA recombination"/>
    <property type="evidence" value="ECO:0007669"/>
    <property type="project" value="UniProtKB-KW"/>
</dbReference>
<dbReference type="InterPro" id="IPR013762">
    <property type="entry name" value="Integrase-like_cat_sf"/>
</dbReference>
<dbReference type="GO" id="GO:0015074">
    <property type="term" value="P:DNA integration"/>
    <property type="evidence" value="ECO:0007669"/>
    <property type="project" value="InterPro"/>
</dbReference>
<feature type="domain" description="Tyr recombinase" evidence="2">
    <location>
        <begin position="56"/>
        <end position="159"/>
    </location>
</feature>
<dbReference type="AlphaFoldDB" id="X1USE1"/>
<dbReference type="InterPro" id="IPR002104">
    <property type="entry name" value="Integrase_catalytic"/>
</dbReference>
<dbReference type="GO" id="GO:0003677">
    <property type="term" value="F:DNA binding"/>
    <property type="evidence" value="ECO:0007669"/>
    <property type="project" value="InterPro"/>
</dbReference>
<protein>
    <recommendedName>
        <fullName evidence="2">Tyr recombinase domain-containing protein</fullName>
    </recommendedName>
</protein>
<name>X1USE1_9ZZZZ</name>
<keyword evidence="1" id="KW-0233">DNA recombination</keyword>
<dbReference type="CDD" id="cd00397">
    <property type="entry name" value="DNA_BRE_C"/>
    <property type="match status" value="1"/>
</dbReference>
<dbReference type="Gene3D" id="1.10.443.10">
    <property type="entry name" value="Intergrase catalytic core"/>
    <property type="match status" value="1"/>
</dbReference>
<comment type="caution">
    <text evidence="3">The sequence shown here is derived from an EMBL/GenBank/DDBJ whole genome shotgun (WGS) entry which is preliminary data.</text>
</comment>
<reference evidence="3" key="1">
    <citation type="journal article" date="2014" name="Front. Microbiol.">
        <title>High frequency of phylogenetically diverse reductive dehalogenase-homologous genes in deep subseafloor sedimentary metagenomes.</title>
        <authorList>
            <person name="Kawai M."/>
            <person name="Futagami T."/>
            <person name="Toyoda A."/>
            <person name="Takaki Y."/>
            <person name="Nishi S."/>
            <person name="Hori S."/>
            <person name="Arai W."/>
            <person name="Tsubouchi T."/>
            <person name="Morono Y."/>
            <person name="Uchiyama I."/>
            <person name="Ito T."/>
            <person name="Fujiyama A."/>
            <person name="Inagaki F."/>
            <person name="Takami H."/>
        </authorList>
    </citation>
    <scope>NUCLEOTIDE SEQUENCE</scope>
    <source>
        <strain evidence="3">Expedition CK06-06</strain>
    </source>
</reference>
<feature type="non-terminal residue" evidence="3">
    <location>
        <position position="1"/>
    </location>
</feature>
<dbReference type="Pfam" id="PF00589">
    <property type="entry name" value="Phage_integrase"/>
    <property type="match status" value="1"/>
</dbReference>
<proteinExistence type="predicted"/>
<dbReference type="InterPro" id="IPR011010">
    <property type="entry name" value="DNA_brk_join_enz"/>
</dbReference>
<evidence type="ECO:0000259" key="2">
    <source>
        <dbReference type="PROSITE" id="PS51898"/>
    </source>
</evidence>
<sequence length="159" mass="18118">FYDRFVDEYDSPLCCDAQKKIFGRSFDLMDPIEYEEFDDIVWDNIRRRGTGSGAVSKETPIKADILKKILIHADAKGKSMFLIMASGGLRIGELVNLKMEDVDFKSKPTKLTIRYRGLNTVKTKTSRIAFISDETTVALKEWLRIRTASLITASKRCIV</sequence>
<dbReference type="EMBL" id="BARW01038096">
    <property type="protein sequence ID" value="GAJ20418.1"/>
    <property type="molecule type" value="Genomic_DNA"/>
</dbReference>
<gene>
    <name evidence="3" type="ORF">S12H4_58593</name>
</gene>
<dbReference type="PROSITE" id="PS51898">
    <property type="entry name" value="TYR_RECOMBINASE"/>
    <property type="match status" value="1"/>
</dbReference>
<evidence type="ECO:0000313" key="3">
    <source>
        <dbReference type="EMBL" id="GAJ20418.1"/>
    </source>
</evidence>
<accession>X1USE1</accession>
<organism evidence="3">
    <name type="scientific">marine sediment metagenome</name>
    <dbReference type="NCBI Taxonomy" id="412755"/>
    <lineage>
        <taxon>unclassified sequences</taxon>
        <taxon>metagenomes</taxon>
        <taxon>ecological metagenomes</taxon>
    </lineage>
</organism>
<evidence type="ECO:0000256" key="1">
    <source>
        <dbReference type="ARBA" id="ARBA00023172"/>
    </source>
</evidence>